<reference evidence="1" key="1">
    <citation type="submission" date="2019-11" db="EMBL/GenBank/DDBJ databases">
        <authorList>
            <person name="Feng L."/>
        </authorList>
    </citation>
    <scope>NUCLEOTIDE SEQUENCE</scope>
    <source>
        <strain evidence="1">CsymbiosumLFYP84</strain>
    </source>
</reference>
<organism evidence="1">
    <name type="scientific">Clostridium symbiosum</name>
    <name type="common">Bacteroides symbiosus</name>
    <dbReference type="NCBI Taxonomy" id="1512"/>
    <lineage>
        <taxon>Bacteria</taxon>
        <taxon>Bacillati</taxon>
        <taxon>Bacillota</taxon>
        <taxon>Clostridia</taxon>
        <taxon>Lachnospirales</taxon>
        <taxon>Lachnospiraceae</taxon>
        <taxon>Otoolea</taxon>
    </lineage>
</organism>
<accession>A0A6N2YNX8</accession>
<dbReference type="RefSeq" id="WP_173892769.1">
    <property type="nucleotide sequence ID" value="NZ_CACRUA010000002.1"/>
</dbReference>
<gene>
    <name evidence="1" type="ORF">CSLFYP84_00298</name>
</gene>
<proteinExistence type="predicted"/>
<evidence type="ECO:0000313" key="1">
    <source>
        <dbReference type="EMBL" id="VYT67536.1"/>
    </source>
</evidence>
<dbReference type="AlphaFoldDB" id="A0A6N2YNX8"/>
<dbReference type="GeneID" id="61833930"/>
<dbReference type="EMBL" id="CACRUA010000002">
    <property type="protein sequence ID" value="VYT67536.1"/>
    <property type="molecule type" value="Genomic_DNA"/>
</dbReference>
<name>A0A6N2YNX8_CLOSY</name>
<protein>
    <submittedName>
        <fullName evidence="1">Uncharacterized protein</fullName>
    </submittedName>
</protein>
<sequence length="55" mass="6517">MTYRNCKKLIESAAKRNGKTEAFVSDMEIKLEVFRLNKRITDTEYTVLIDMLMKE</sequence>